<dbReference type="HOGENOM" id="CLU_2052132_0_0_1"/>
<dbReference type="KEGG" id="hro:HELRODRAFT_172492"/>
<organism evidence="2 3">
    <name type="scientific">Helobdella robusta</name>
    <name type="common">Californian leech</name>
    <dbReference type="NCBI Taxonomy" id="6412"/>
    <lineage>
        <taxon>Eukaryota</taxon>
        <taxon>Metazoa</taxon>
        <taxon>Spiralia</taxon>
        <taxon>Lophotrochozoa</taxon>
        <taxon>Annelida</taxon>
        <taxon>Clitellata</taxon>
        <taxon>Hirudinea</taxon>
        <taxon>Rhynchobdellida</taxon>
        <taxon>Glossiphoniidae</taxon>
        <taxon>Helobdella</taxon>
    </lineage>
</organism>
<dbReference type="EMBL" id="KB096457">
    <property type="protein sequence ID" value="ESO04817.1"/>
    <property type="molecule type" value="Genomic_DNA"/>
</dbReference>
<dbReference type="RefSeq" id="XP_009017396.1">
    <property type="nucleotide sequence ID" value="XM_009019148.1"/>
</dbReference>
<reference evidence="3" key="1">
    <citation type="submission" date="2012-12" db="EMBL/GenBank/DDBJ databases">
        <authorList>
            <person name="Hellsten U."/>
            <person name="Grimwood J."/>
            <person name="Chapman J.A."/>
            <person name="Shapiro H."/>
            <person name="Aerts A."/>
            <person name="Otillar R.P."/>
            <person name="Terry A.Y."/>
            <person name="Boore J.L."/>
            <person name="Simakov O."/>
            <person name="Marletaz F."/>
            <person name="Cho S.-J."/>
            <person name="Edsinger-Gonzales E."/>
            <person name="Havlak P."/>
            <person name="Kuo D.-H."/>
            <person name="Larsson T."/>
            <person name="Lv J."/>
            <person name="Arendt D."/>
            <person name="Savage R."/>
            <person name="Osoegawa K."/>
            <person name="de Jong P."/>
            <person name="Lindberg D.R."/>
            <person name="Seaver E.C."/>
            <person name="Weisblat D.A."/>
            <person name="Putnam N.H."/>
            <person name="Grigoriev I.V."/>
            <person name="Rokhsar D.S."/>
        </authorList>
    </citation>
    <scope>NUCLEOTIDE SEQUENCE</scope>
</reference>
<dbReference type="CTD" id="20204043"/>
<proteinExistence type="predicted"/>
<accession>T1F5E4</accession>
<gene>
    <name evidence="2" type="primary">20204043</name>
    <name evidence="1" type="ORF">HELRODRAFT_172492</name>
</gene>
<name>T1F5E4_HELRO</name>
<dbReference type="InParanoid" id="T1F5E4"/>
<evidence type="ECO:0000313" key="2">
    <source>
        <dbReference type="EnsemblMetazoa" id="HelroP172492"/>
    </source>
</evidence>
<evidence type="ECO:0000313" key="1">
    <source>
        <dbReference type="EMBL" id="ESO04817.1"/>
    </source>
</evidence>
<protein>
    <submittedName>
        <fullName evidence="1 2">Uncharacterized protein</fullName>
    </submittedName>
</protein>
<reference evidence="2" key="3">
    <citation type="submission" date="2015-06" db="UniProtKB">
        <authorList>
            <consortium name="EnsemblMetazoa"/>
        </authorList>
    </citation>
    <scope>IDENTIFICATION</scope>
</reference>
<dbReference type="AlphaFoldDB" id="T1F5E4"/>
<dbReference type="EnsemblMetazoa" id="HelroT172492">
    <property type="protein sequence ID" value="HelroP172492"/>
    <property type="gene ID" value="HelroG172492"/>
</dbReference>
<evidence type="ECO:0000313" key="3">
    <source>
        <dbReference type="Proteomes" id="UP000015101"/>
    </source>
</evidence>
<sequence length="120" mass="13464">MDLKESLHLMMQENVANATCQAATAQERGSVSFVHGMSAKNWTVGLQVSHEDPSMTQSVVPTKQSICLKLQQLWRFALQWSVPRRLTVFENHEEKCLAFFKKIVLNFDGQAVGGAVMKVI</sequence>
<reference evidence="1 3" key="2">
    <citation type="journal article" date="2013" name="Nature">
        <title>Insights into bilaterian evolution from three spiralian genomes.</title>
        <authorList>
            <person name="Simakov O."/>
            <person name="Marletaz F."/>
            <person name="Cho S.J."/>
            <person name="Edsinger-Gonzales E."/>
            <person name="Havlak P."/>
            <person name="Hellsten U."/>
            <person name="Kuo D.H."/>
            <person name="Larsson T."/>
            <person name="Lv J."/>
            <person name="Arendt D."/>
            <person name="Savage R."/>
            <person name="Osoegawa K."/>
            <person name="de Jong P."/>
            <person name="Grimwood J."/>
            <person name="Chapman J.A."/>
            <person name="Shapiro H."/>
            <person name="Aerts A."/>
            <person name="Otillar R.P."/>
            <person name="Terry A.Y."/>
            <person name="Boore J.L."/>
            <person name="Grigoriev I.V."/>
            <person name="Lindberg D.R."/>
            <person name="Seaver E.C."/>
            <person name="Weisblat D.A."/>
            <person name="Putnam N.H."/>
            <person name="Rokhsar D.S."/>
        </authorList>
    </citation>
    <scope>NUCLEOTIDE SEQUENCE</scope>
</reference>
<dbReference type="EMBL" id="AMQM01004237">
    <property type="status" value="NOT_ANNOTATED_CDS"/>
    <property type="molecule type" value="Genomic_DNA"/>
</dbReference>
<keyword evidence="3" id="KW-1185">Reference proteome</keyword>
<dbReference type="Proteomes" id="UP000015101">
    <property type="component" value="Unassembled WGS sequence"/>
</dbReference>
<dbReference type="GeneID" id="20204043"/>